<keyword evidence="3 5" id="KW-0694">RNA-binding</keyword>
<keyword evidence="4 6" id="KW-0342">GTP-binding</keyword>
<dbReference type="InterPro" id="IPR005225">
    <property type="entry name" value="Small_GTP-bd"/>
</dbReference>
<comment type="similarity">
    <text evidence="1 6 7">Belongs to the TRAFAC class TrmE-Era-EngA-EngB-Septin-like GTPase superfamily. Era GTPase family.</text>
</comment>
<feature type="region of interest" description="G4" evidence="6">
    <location>
        <begin position="222"/>
        <end position="225"/>
    </location>
</feature>
<sequence length="394" mass="43317">MHAFSSAVVAHRVQLRATPVPLPWPAHRGAAQRPQGRRLTPCLARDKSQKGDDEAEPEFVELSEEQLASAVAALAAAVAEPEQGRPVEIIEDFTNFSPDPPGHRAGFVAIIGRPNAGKSTLLNALLRQSLSIVTHKAQTTRHRILGILSEPGYQAVFLDTPGIVTTKRNKMEERMMAAVQQAVKDSDCLLAIVDASHEPEAALAMIQPGEDWRGPPMAVLLNKTDLLEAEELESLAAWYKEHCRAQAVLPLSALEGRGLEAVQDWLEAQLPEGPSMYPKDIVSELPERFFVSEIIRKHVFLQYMQEVPYNVAVEVTTFKERPGAKVLVEAEIVLEKDRQKGIIIGKGGSALKQLGTAARAEVEEFLGRPVYLSLSVKVREGWRADAAQLNRLGY</sequence>
<dbReference type="SUPFAM" id="SSF52540">
    <property type="entry name" value="P-loop containing nucleoside triphosphate hydrolases"/>
    <property type="match status" value="1"/>
</dbReference>
<protein>
    <submittedName>
        <fullName evidence="11">GTP-binding Era</fullName>
    </submittedName>
</protein>
<reference evidence="11 12" key="1">
    <citation type="journal article" date="2018" name="Plant J.">
        <title>Genome sequences of Chlorella sorokiniana UTEX 1602 and Micractinium conductrix SAG 241.80: implications to maltose excretion by a green alga.</title>
        <authorList>
            <person name="Arriola M.B."/>
            <person name="Velmurugan N."/>
            <person name="Zhang Y."/>
            <person name="Plunkett M.H."/>
            <person name="Hondzo H."/>
            <person name="Barney B.M."/>
        </authorList>
    </citation>
    <scope>NUCLEOTIDE SEQUENCE [LARGE SCALE GENOMIC DNA]</scope>
    <source>
        <strain evidence="11 12">SAG 241.80</strain>
    </source>
</reference>
<dbReference type="InterPro" id="IPR006073">
    <property type="entry name" value="GTP-bd"/>
</dbReference>
<dbReference type="OrthoDB" id="8954335at2759"/>
<dbReference type="InterPro" id="IPR027417">
    <property type="entry name" value="P-loop_NTPase"/>
</dbReference>
<dbReference type="GO" id="GO:0019843">
    <property type="term" value="F:rRNA binding"/>
    <property type="evidence" value="ECO:0007669"/>
    <property type="project" value="TreeGrafter"/>
</dbReference>
<dbReference type="HAMAP" id="MF_00367">
    <property type="entry name" value="GTPase_Era"/>
    <property type="match status" value="1"/>
</dbReference>
<dbReference type="NCBIfam" id="NF000908">
    <property type="entry name" value="PRK00089.1"/>
    <property type="match status" value="1"/>
</dbReference>
<dbReference type="CDD" id="cd22534">
    <property type="entry name" value="KH-II_Era"/>
    <property type="match status" value="1"/>
</dbReference>
<name>A0A2P6VBS8_9CHLO</name>
<dbReference type="CDD" id="cd04163">
    <property type="entry name" value="Era"/>
    <property type="match status" value="1"/>
</dbReference>
<feature type="domain" description="Era-type G" evidence="10">
    <location>
        <begin position="104"/>
        <end position="272"/>
    </location>
</feature>
<dbReference type="InterPro" id="IPR005662">
    <property type="entry name" value="GTPase_Era-like"/>
</dbReference>
<evidence type="ECO:0000256" key="2">
    <source>
        <dbReference type="ARBA" id="ARBA00022741"/>
    </source>
</evidence>
<dbReference type="Gene3D" id="3.30.300.20">
    <property type="match status" value="1"/>
</dbReference>
<feature type="region of interest" description="G1" evidence="6">
    <location>
        <begin position="112"/>
        <end position="119"/>
    </location>
</feature>
<evidence type="ECO:0000256" key="3">
    <source>
        <dbReference type="ARBA" id="ARBA00022884"/>
    </source>
</evidence>
<evidence type="ECO:0000259" key="9">
    <source>
        <dbReference type="PROSITE" id="PS50823"/>
    </source>
</evidence>
<dbReference type="PROSITE" id="PS51713">
    <property type="entry name" value="G_ERA"/>
    <property type="match status" value="1"/>
</dbReference>
<dbReference type="NCBIfam" id="TIGR00231">
    <property type="entry name" value="small_GTP"/>
    <property type="match status" value="1"/>
</dbReference>
<dbReference type="InterPro" id="IPR009019">
    <property type="entry name" value="KH_sf_prok-type"/>
</dbReference>
<dbReference type="Pfam" id="PF01926">
    <property type="entry name" value="MMR_HSR1"/>
    <property type="match status" value="1"/>
</dbReference>
<dbReference type="EMBL" id="LHPF02000014">
    <property type="protein sequence ID" value="PSC71545.1"/>
    <property type="molecule type" value="Genomic_DNA"/>
</dbReference>
<proteinExistence type="inferred from homology"/>
<evidence type="ECO:0000313" key="11">
    <source>
        <dbReference type="EMBL" id="PSC71545.1"/>
    </source>
</evidence>
<gene>
    <name evidence="11" type="ORF">C2E20_5038</name>
</gene>
<dbReference type="STRING" id="554055.A0A2P6VBS8"/>
<evidence type="ECO:0000256" key="6">
    <source>
        <dbReference type="PROSITE-ProRule" id="PRU01050"/>
    </source>
</evidence>
<feature type="region of interest" description="G2" evidence="6">
    <location>
        <begin position="138"/>
        <end position="142"/>
    </location>
</feature>
<evidence type="ECO:0000256" key="4">
    <source>
        <dbReference type="ARBA" id="ARBA00023134"/>
    </source>
</evidence>
<dbReference type="InterPro" id="IPR030388">
    <property type="entry name" value="G_ERA_dom"/>
</dbReference>
<dbReference type="SUPFAM" id="SSF54814">
    <property type="entry name" value="Prokaryotic type KH domain (KH-domain type II)"/>
    <property type="match status" value="1"/>
</dbReference>
<keyword evidence="2 6" id="KW-0547">Nucleotide-binding</keyword>
<dbReference type="PANTHER" id="PTHR42698">
    <property type="entry name" value="GTPASE ERA"/>
    <property type="match status" value="1"/>
</dbReference>
<feature type="domain" description="KH type-2" evidence="9">
    <location>
        <begin position="295"/>
        <end position="380"/>
    </location>
</feature>
<dbReference type="InterPro" id="IPR004044">
    <property type="entry name" value="KH_dom_type_2"/>
</dbReference>
<dbReference type="InterPro" id="IPR015946">
    <property type="entry name" value="KH_dom-like_a/b"/>
</dbReference>
<evidence type="ECO:0000259" key="10">
    <source>
        <dbReference type="PROSITE" id="PS51713"/>
    </source>
</evidence>
<dbReference type="GO" id="GO:0005525">
    <property type="term" value="F:GTP binding"/>
    <property type="evidence" value="ECO:0007669"/>
    <property type="project" value="UniProtKB-UniRule"/>
</dbReference>
<evidence type="ECO:0000256" key="8">
    <source>
        <dbReference type="SAM" id="MobiDB-lite"/>
    </source>
</evidence>
<dbReference type="GO" id="GO:0043024">
    <property type="term" value="F:ribosomal small subunit binding"/>
    <property type="evidence" value="ECO:0007669"/>
    <property type="project" value="TreeGrafter"/>
</dbReference>
<organism evidence="11 12">
    <name type="scientific">Micractinium conductrix</name>
    <dbReference type="NCBI Taxonomy" id="554055"/>
    <lineage>
        <taxon>Eukaryota</taxon>
        <taxon>Viridiplantae</taxon>
        <taxon>Chlorophyta</taxon>
        <taxon>core chlorophytes</taxon>
        <taxon>Trebouxiophyceae</taxon>
        <taxon>Chlorellales</taxon>
        <taxon>Chlorellaceae</taxon>
        <taxon>Chlorella clade</taxon>
        <taxon>Micractinium</taxon>
    </lineage>
</organism>
<feature type="region of interest" description="G5" evidence="6">
    <location>
        <begin position="251"/>
        <end position="253"/>
    </location>
</feature>
<dbReference type="PRINTS" id="PR00326">
    <property type="entry name" value="GTP1OBG"/>
</dbReference>
<dbReference type="AlphaFoldDB" id="A0A2P6VBS8"/>
<dbReference type="PANTHER" id="PTHR42698:SF2">
    <property type="entry name" value="GTPASE ERA-LIKE, CHLOROPLASTIC"/>
    <property type="match status" value="1"/>
</dbReference>
<dbReference type="GO" id="GO:0000028">
    <property type="term" value="P:ribosomal small subunit assembly"/>
    <property type="evidence" value="ECO:0007669"/>
    <property type="project" value="TreeGrafter"/>
</dbReference>
<feature type="region of interest" description="G3" evidence="6">
    <location>
        <begin position="159"/>
        <end position="162"/>
    </location>
</feature>
<feature type="region of interest" description="Disordered" evidence="8">
    <location>
        <begin position="22"/>
        <end position="57"/>
    </location>
</feature>
<accession>A0A2P6VBS8</accession>
<evidence type="ECO:0000256" key="7">
    <source>
        <dbReference type="RuleBase" id="RU003761"/>
    </source>
</evidence>
<dbReference type="NCBIfam" id="TIGR00436">
    <property type="entry name" value="era"/>
    <property type="match status" value="1"/>
</dbReference>
<evidence type="ECO:0000256" key="5">
    <source>
        <dbReference type="PROSITE-ProRule" id="PRU00118"/>
    </source>
</evidence>
<evidence type="ECO:0000256" key="1">
    <source>
        <dbReference type="ARBA" id="ARBA00007921"/>
    </source>
</evidence>
<keyword evidence="12" id="KW-1185">Reference proteome</keyword>
<evidence type="ECO:0000313" key="12">
    <source>
        <dbReference type="Proteomes" id="UP000239649"/>
    </source>
</evidence>
<dbReference type="Proteomes" id="UP000239649">
    <property type="component" value="Unassembled WGS sequence"/>
</dbReference>
<dbReference type="Gene3D" id="3.40.50.300">
    <property type="entry name" value="P-loop containing nucleotide triphosphate hydrolases"/>
    <property type="match status" value="1"/>
</dbReference>
<comment type="caution">
    <text evidence="11">The sequence shown here is derived from an EMBL/GenBank/DDBJ whole genome shotgun (WGS) entry which is preliminary data.</text>
</comment>
<dbReference type="Pfam" id="PF07650">
    <property type="entry name" value="KH_2"/>
    <property type="match status" value="1"/>
</dbReference>
<dbReference type="PROSITE" id="PS50823">
    <property type="entry name" value="KH_TYPE_2"/>
    <property type="match status" value="1"/>
</dbReference>